<feature type="compositionally biased region" description="Basic and acidic residues" evidence="1">
    <location>
        <begin position="1"/>
        <end position="14"/>
    </location>
</feature>
<feature type="compositionally biased region" description="Polar residues" evidence="1">
    <location>
        <begin position="658"/>
        <end position="676"/>
    </location>
</feature>
<feature type="region of interest" description="Disordered" evidence="1">
    <location>
        <begin position="1"/>
        <end position="20"/>
    </location>
</feature>
<proteinExistence type="predicted"/>
<evidence type="ECO:0000259" key="2">
    <source>
        <dbReference type="PROSITE" id="PS50003"/>
    </source>
</evidence>
<dbReference type="InterPro" id="IPR001849">
    <property type="entry name" value="PH_domain"/>
</dbReference>
<dbReference type="Gene3D" id="2.30.29.30">
    <property type="entry name" value="Pleckstrin-homology domain (PH domain)/Phosphotyrosine-binding domain (PTB)"/>
    <property type="match status" value="1"/>
</dbReference>
<protein>
    <submittedName>
        <fullName evidence="3">Cerebellin-4</fullName>
    </submittedName>
</protein>
<evidence type="ECO:0000313" key="4">
    <source>
        <dbReference type="Proteomes" id="UP001163046"/>
    </source>
</evidence>
<dbReference type="SMART" id="SM00233">
    <property type="entry name" value="PH"/>
    <property type="match status" value="1"/>
</dbReference>
<feature type="compositionally biased region" description="Polar residues" evidence="1">
    <location>
        <begin position="642"/>
        <end position="651"/>
    </location>
</feature>
<dbReference type="SUPFAM" id="SSF50729">
    <property type="entry name" value="PH domain-like"/>
    <property type="match status" value="1"/>
</dbReference>
<feature type="compositionally biased region" description="Low complexity" evidence="1">
    <location>
        <begin position="561"/>
        <end position="571"/>
    </location>
</feature>
<name>A0A9X0D195_9CNID</name>
<organism evidence="3 4">
    <name type="scientific">Desmophyllum pertusum</name>
    <dbReference type="NCBI Taxonomy" id="174260"/>
    <lineage>
        <taxon>Eukaryota</taxon>
        <taxon>Metazoa</taxon>
        <taxon>Cnidaria</taxon>
        <taxon>Anthozoa</taxon>
        <taxon>Hexacorallia</taxon>
        <taxon>Scleractinia</taxon>
        <taxon>Caryophylliina</taxon>
        <taxon>Caryophylliidae</taxon>
        <taxon>Desmophyllum</taxon>
    </lineage>
</organism>
<dbReference type="InterPro" id="IPR011993">
    <property type="entry name" value="PH-like_dom_sf"/>
</dbReference>
<keyword evidence="4" id="KW-1185">Reference proteome</keyword>
<dbReference type="AlphaFoldDB" id="A0A9X0D195"/>
<feature type="compositionally biased region" description="Polar residues" evidence="1">
    <location>
        <begin position="540"/>
        <end position="556"/>
    </location>
</feature>
<gene>
    <name evidence="3" type="primary">CBLN4_1</name>
    <name evidence="3" type="ORF">OS493_030295</name>
</gene>
<evidence type="ECO:0000256" key="1">
    <source>
        <dbReference type="SAM" id="MobiDB-lite"/>
    </source>
</evidence>
<dbReference type="PROSITE" id="PS50003">
    <property type="entry name" value="PH_DOMAIN"/>
    <property type="match status" value="1"/>
</dbReference>
<dbReference type="EMBL" id="MU825905">
    <property type="protein sequence ID" value="KAJ7383145.1"/>
    <property type="molecule type" value="Genomic_DNA"/>
</dbReference>
<evidence type="ECO:0000313" key="3">
    <source>
        <dbReference type="EMBL" id="KAJ7383145.1"/>
    </source>
</evidence>
<feature type="region of interest" description="Disordered" evidence="1">
    <location>
        <begin position="484"/>
        <end position="687"/>
    </location>
</feature>
<feature type="domain" description="PH" evidence="2">
    <location>
        <begin position="276"/>
        <end position="380"/>
    </location>
</feature>
<feature type="compositionally biased region" description="Polar residues" evidence="1">
    <location>
        <begin position="585"/>
        <end position="594"/>
    </location>
</feature>
<dbReference type="Proteomes" id="UP001163046">
    <property type="component" value="Unassembled WGS sequence"/>
</dbReference>
<accession>A0A9X0D195</accession>
<sequence>MSHKWYEEATRHDAQGSSDYAEITDVQPSLTGLSVSGALQQHAVASPRTTKKRSFLASLSKGTQRKGTIITRPMNQDSMREEPLEEVKEGDAERIRIMKMVKDGILSVEEAMEQAKNLGIMTSAEPTNDDGNGEDKIFNFGVYKYGRDRTSLSRRILQFDFQEKVLCIIQKGNRNKKFAFTDIRGFDSEDGVRFYIYFDSDYELDADSVEEKNKICHLLDSIVQQNREINQMSTGNILRCAGVSDLYLRLYISDISTCCDLLLTGEFIAPSLDTAKIIKEGQIEKKGHSAAFMMWPRRWLRIRRGELSYFKLGEESQTALNIVKLGPGLAEVKSVDHNAFIIITSKKEYSFRVVNLNNVGDSAVEKERDAWIEAISVASQANFRMSRAISSIPIPDEIAIASSVVEQEKFLKDVVRTLQRELEQLASVLSVVNAPIQATVQETSSSLQKGLTQRRECKCTSIQERVPERQQHACTSVRFYITTKKKRQRQTSQPTPQRDDGYEAVQIPQRSSKPKSPPATPVEQSSSEYSAPPQRPQKPSELSNTPVSDSFTQQTIPPVRPTRSSSSPVSPYETVEIVPQKRKGQQASQGSQGNVGEPWSSHKRSRPPKPGSFTGSEPDDNSKYSFGIKEGRGPSGSPPSLGTFTGETNKSGVIENDIASSNSQEIDGVSTSATDAETTDGKFEIDSGGMGCTTIGKAMEERRQVLTETETKEGVVLLSVQKLKEKGSNLIETHGMCVCFLETCTTLHSVTSSICSSPIPIIGPLRLS</sequence>
<comment type="caution">
    <text evidence="3">The sequence shown here is derived from an EMBL/GenBank/DDBJ whole genome shotgun (WGS) entry which is preliminary data.</text>
</comment>
<dbReference type="OrthoDB" id="410721at2759"/>
<reference evidence="3" key="1">
    <citation type="submission" date="2023-01" db="EMBL/GenBank/DDBJ databases">
        <title>Genome assembly of the deep-sea coral Lophelia pertusa.</title>
        <authorList>
            <person name="Herrera S."/>
            <person name="Cordes E."/>
        </authorList>
    </citation>
    <scope>NUCLEOTIDE SEQUENCE</scope>
    <source>
        <strain evidence="3">USNM1676648</strain>
        <tissue evidence="3">Polyp</tissue>
    </source>
</reference>